<organism evidence="1 2">
    <name type="scientific">Eikenella corrodens</name>
    <dbReference type="NCBI Taxonomy" id="539"/>
    <lineage>
        <taxon>Bacteria</taxon>
        <taxon>Pseudomonadati</taxon>
        <taxon>Pseudomonadota</taxon>
        <taxon>Betaproteobacteria</taxon>
        <taxon>Neisseriales</taxon>
        <taxon>Neisseriaceae</taxon>
        <taxon>Eikenella</taxon>
    </lineage>
</organism>
<name>A0A1A9RC68_EIKCO</name>
<dbReference type="AlphaFoldDB" id="A0A1A9RC68"/>
<evidence type="ECO:0000313" key="2">
    <source>
        <dbReference type="Proteomes" id="UP000078003"/>
    </source>
</evidence>
<accession>A0A1A9RC68</accession>
<gene>
    <name evidence="1" type="ORF">A7P85_08595</name>
</gene>
<protein>
    <submittedName>
        <fullName evidence="1">Uncharacterized protein</fullName>
    </submittedName>
</protein>
<dbReference type="EMBL" id="LXSF01000012">
    <property type="protein sequence ID" value="OAM15232.1"/>
    <property type="molecule type" value="Genomic_DNA"/>
</dbReference>
<reference evidence="2" key="1">
    <citation type="submission" date="2016-05" db="EMBL/GenBank/DDBJ databases">
        <title>Draft genome of Corynebacterium afermentans subsp. afermentans LCDC 88199T.</title>
        <authorList>
            <person name="Bernier A.-M."/>
            <person name="Bernard K."/>
        </authorList>
    </citation>
    <scope>NUCLEOTIDE SEQUENCE [LARGE SCALE GENOMIC DNA]</scope>
    <source>
        <strain evidence="2">NML01-0328</strain>
    </source>
</reference>
<sequence length="68" mass="7836">MSYHEPSYIRKDAMVAEALRNWEEYSREQAEINERYLRLKEGQPTIGEKLRAMRAAEASGTSTEDEAA</sequence>
<evidence type="ECO:0000313" key="1">
    <source>
        <dbReference type="EMBL" id="OAM15232.1"/>
    </source>
</evidence>
<dbReference type="RefSeq" id="WP_064104657.1">
    <property type="nucleotide sequence ID" value="NZ_LXSF01000012.1"/>
</dbReference>
<comment type="caution">
    <text evidence="1">The sequence shown here is derived from an EMBL/GenBank/DDBJ whole genome shotgun (WGS) entry which is preliminary data.</text>
</comment>
<proteinExistence type="predicted"/>
<dbReference type="Proteomes" id="UP000078003">
    <property type="component" value="Unassembled WGS sequence"/>
</dbReference>